<evidence type="ECO:0000259" key="6">
    <source>
        <dbReference type="PROSITE" id="PS01124"/>
    </source>
</evidence>
<dbReference type="Gene3D" id="1.10.10.60">
    <property type="entry name" value="Homeodomain-like"/>
    <property type="match status" value="1"/>
</dbReference>
<dbReference type="Pfam" id="PF12833">
    <property type="entry name" value="HTH_18"/>
    <property type="match status" value="1"/>
</dbReference>
<dbReference type="EMBL" id="LDZF01000016">
    <property type="protein sequence ID" value="KMK12718.1"/>
    <property type="molecule type" value="Genomic_DNA"/>
</dbReference>
<feature type="domain" description="HTH araC/xylS-type" evidence="6">
    <location>
        <begin position="198"/>
        <end position="296"/>
    </location>
</feature>
<reference evidence="7 8" key="1">
    <citation type="submission" date="2015-05" db="EMBL/GenBank/DDBJ databases">
        <title>Genome sequences of Pluralibacter gergoviae.</title>
        <authorList>
            <person name="Greninger A.L."/>
            <person name="Miller S."/>
        </authorList>
    </citation>
    <scope>NUCLEOTIDE SEQUENCE [LARGE SCALE GENOMIC DNA]</scope>
    <source>
        <strain evidence="7 8">JS81F13</strain>
    </source>
</reference>
<dbReference type="InterPro" id="IPR011983">
    <property type="entry name" value="HpaA_TReg"/>
</dbReference>
<proteinExistence type="predicted"/>
<dbReference type="InterPro" id="IPR018060">
    <property type="entry name" value="HTH_AraC"/>
</dbReference>
<feature type="non-terminal residue" evidence="7">
    <location>
        <position position="297"/>
    </location>
</feature>
<name>A0A0J5KYV4_PLUGE</name>
<dbReference type="InterPro" id="IPR020449">
    <property type="entry name" value="Tscrpt_reg_AraC-type_HTH"/>
</dbReference>
<dbReference type="Proteomes" id="UP000036196">
    <property type="component" value="Unassembled WGS sequence"/>
</dbReference>
<evidence type="ECO:0000256" key="5">
    <source>
        <dbReference type="ARBA" id="ARBA00044978"/>
    </source>
</evidence>
<dbReference type="GO" id="GO:0003700">
    <property type="term" value="F:DNA-binding transcription factor activity"/>
    <property type="evidence" value="ECO:0007669"/>
    <property type="project" value="InterPro"/>
</dbReference>
<gene>
    <name evidence="7" type="ORF">ABW06_15795</name>
</gene>
<evidence type="ECO:0000256" key="2">
    <source>
        <dbReference type="ARBA" id="ARBA00023125"/>
    </source>
</evidence>
<evidence type="ECO:0000256" key="4">
    <source>
        <dbReference type="ARBA" id="ARBA00023163"/>
    </source>
</evidence>
<dbReference type="STRING" id="61647.LG71_25490"/>
<dbReference type="SUPFAM" id="SSF51182">
    <property type="entry name" value="RmlC-like cupins"/>
    <property type="match status" value="1"/>
</dbReference>
<accession>A0A0J5KYV4</accession>
<dbReference type="InterPro" id="IPR009057">
    <property type="entry name" value="Homeodomain-like_sf"/>
</dbReference>
<dbReference type="PANTHER" id="PTHR43280:SF19">
    <property type="entry name" value="4-HYDROXYPHENYLACETATE CATABOLISM PROTEIN"/>
    <property type="match status" value="1"/>
</dbReference>
<sequence>MTAEAAFAHGYQNIDLVREYDARYAGEDVHYETFARLAAFFGRDMRPHWHDRYFQLHFLATGRITLQLDAHYYAVRAPLFILTPPSVPHAFFTEPDSDGHVLTVRQELVWPLIESLWPGSGEAAMLQGICLSLENLPATLSALNHLWPTIADEFRHRRPGRELLLQSLARSVFTLLLREAPPCDRAPSGVRGEMRLFQKFNRLVDERFRQHLTVPAYADMLGMSESRLTELCRRFANQPPKRLIFERVSREARRLLRFSELSVNQIALELGYKDPAYFARFFHRMEGCSPTGYRGRG</sequence>
<evidence type="ECO:0000313" key="8">
    <source>
        <dbReference type="Proteomes" id="UP000036196"/>
    </source>
</evidence>
<dbReference type="PRINTS" id="PR00032">
    <property type="entry name" value="HTHARAC"/>
</dbReference>
<dbReference type="InterPro" id="IPR014710">
    <property type="entry name" value="RmlC-like_jellyroll"/>
</dbReference>
<dbReference type="InterPro" id="IPR003313">
    <property type="entry name" value="AraC-bd"/>
</dbReference>
<dbReference type="InterPro" id="IPR011051">
    <property type="entry name" value="RmlC_Cupin_sf"/>
</dbReference>
<protein>
    <recommendedName>
        <fullName evidence="5">Arabinose operon regulatory protein</fullName>
    </recommendedName>
</protein>
<comment type="caution">
    <text evidence="7">The sequence shown here is derived from an EMBL/GenBank/DDBJ whole genome shotgun (WGS) entry which is preliminary data.</text>
</comment>
<dbReference type="Pfam" id="PF02311">
    <property type="entry name" value="AraC_binding"/>
    <property type="match status" value="1"/>
</dbReference>
<keyword evidence="8" id="KW-1185">Reference proteome</keyword>
<dbReference type="NCBIfam" id="TIGR02297">
    <property type="entry name" value="HpaA"/>
    <property type="match status" value="1"/>
</dbReference>
<dbReference type="SMART" id="SM00342">
    <property type="entry name" value="HTH_ARAC"/>
    <property type="match status" value="1"/>
</dbReference>
<dbReference type="AlphaFoldDB" id="A0A0J5KYV4"/>
<dbReference type="eggNOG" id="COG0662">
    <property type="taxonomic scope" value="Bacteria"/>
</dbReference>
<dbReference type="GO" id="GO:0043565">
    <property type="term" value="F:sequence-specific DNA binding"/>
    <property type="evidence" value="ECO:0007669"/>
    <property type="project" value="InterPro"/>
</dbReference>
<dbReference type="RefSeq" id="WP_048279590.1">
    <property type="nucleotide sequence ID" value="NZ_LDZF01000016.1"/>
</dbReference>
<keyword evidence="4" id="KW-0804">Transcription</keyword>
<dbReference type="Gene3D" id="2.60.120.10">
    <property type="entry name" value="Jelly Rolls"/>
    <property type="match status" value="1"/>
</dbReference>
<dbReference type="eggNOG" id="COG2207">
    <property type="taxonomic scope" value="Bacteria"/>
</dbReference>
<dbReference type="PANTHER" id="PTHR43280">
    <property type="entry name" value="ARAC-FAMILY TRANSCRIPTIONAL REGULATOR"/>
    <property type="match status" value="1"/>
</dbReference>
<keyword evidence="1" id="KW-0805">Transcription regulation</keyword>
<keyword evidence="3" id="KW-0010">Activator</keyword>
<dbReference type="PROSITE" id="PS01124">
    <property type="entry name" value="HTH_ARAC_FAMILY_2"/>
    <property type="match status" value="1"/>
</dbReference>
<evidence type="ECO:0000256" key="1">
    <source>
        <dbReference type="ARBA" id="ARBA00023015"/>
    </source>
</evidence>
<evidence type="ECO:0000313" key="7">
    <source>
        <dbReference type="EMBL" id="KMK12718.1"/>
    </source>
</evidence>
<dbReference type="SUPFAM" id="SSF46689">
    <property type="entry name" value="Homeodomain-like"/>
    <property type="match status" value="1"/>
</dbReference>
<organism evidence="7 8">
    <name type="scientific">Pluralibacter gergoviae</name>
    <name type="common">Enterobacter gergoviae</name>
    <dbReference type="NCBI Taxonomy" id="61647"/>
    <lineage>
        <taxon>Bacteria</taxon>
        <taxon>Pseudomonadati</taxon>
        <taxon>Pseudomonadota</taxon>
        <taxon>Gammaproteobacteria</taxon>
        <taxon>Enterobacterales</taxon>
        <taxon>Enterobacteriaceae</taxon>
        <taxon>Pluralibacter</taxon>
    </lineage>
</organism>
<keyword evidence="2" id="KW-0238">DNA-binding</keyword>
<evidence type="ECO:0000256" key="3">
    <source>
        <dbReference type="ARBA" id="ARBA00023159"/>
    </source>
</evidence>